<dbReference type="Proteomes" id="UP000024635">
    <property type="component" value="Unassembled WGS sequence"/>
</dbReference>
<evidence type="ECO:0000256" key="2">
    <source>
        <dbReference type="ARBA" id="ARBA00022692"/>
    </source>
</evidence>
<evidence type="ECO:0000313" key="7">
    <source>
        <dbReference type="EMBL" id="EYC31918.1"/>
    </source>
</evidence>
<keyword evidence="2 5" id="KW-0812">Transmembrane</keyword>
<reference evidence="8" key="1">
    <citation type="journal article" date="2015" name="Nat. Genet.">
        <title>The genome and transcriptome of the zoonotic hookworm Ancylostoma ceylanicum identify infection-specific gene families.</title>
        <authorList>
            <person name="Schwarz E.M."/>
            <person name="Hu Y."/>
            <person name="Antoshechkin I."/>
            <person name="Miller M.M."/>
            <person name="Sternberg P.W."/>
            <person name="Aroian R.V."/>
        </authorList>
    </citation>
    <scope>NUCLEOTIDE SEQUENCE</scope>
    <source>
        <strain evidence="8">HY135</strain>
    </source>
</reference>
<dbReference type="OrthoDB" id="408954at2759"/>
<dbReference type="GO" id="GO:0016020">
    <property type="term" value="C:membrane"/>
    <property type="evidence" value="ECO:0007669"/>
    <property type="project" value="UniProtKB-SubCell"/>
</dbReference>
<dbReference type="InterPro" id="IPR006694">
    <property type="entry name" value="Fatty_acid_hydroxylase"/>
</dbReference>
<evidence type="ECO:0000256" key="4">
    <source>
        <dbReference type="ARBA" id="ARBA00023136"/>
    </source>
</evidence>
<keyword evidence="4 5" id="KW-0472">Membrane</keyword>
<evidence type="ECO:0000313" key="8">
    <source>
        <dbReference type="Proteomes" id="UP000024635"/>
    </source>
</evidence>
<dbReference type="STRING" id="53326.A0A016VYS3"/>
<dbReference type="Pfam" id="PF04116">
    <property type="entry name" value="FA_hydroxylase"/>
    <property type="match status" value="1"/>
</dbReference>
<accession>A0A016VYS3</accession>
<keyword evidence="8" id="KW-1185">Reference proteome</keyword>
<dbReference type="AlphaFoldDB" id="A0A016VYS3"/>
<sequence>MERAYGWVYDTCDGNELIINVVAGNLILTTFYYLFNSIFILIDAFDASWTRRFKVQQDKKVAVNGTKVVQPSFSKYVESIKLILFNQMVVATVTIAAFHYPMKLTGMSFEKKLPPALTVLTQVLFCIIIEEIGFYYSHRLFHHPKIYKYIHKIHHEWTAPVSITSIYCHPIEHAMSNLAPVLLGPTLCGAHVTTLWIWACVAVMSTTFSHSGYHFPFQPSPEAHDYHHKV</sequence>
<feature type="transmembrane region" description="Helical" evidence="5">
    <location>
        <begin position="82"/>
        <end position="101"/>
    </location>
</feature>
<comment type="caution">
    <text evidence="7">The sequence shown here is derived from an EMBL/GenBank/DDBJ whole genome shotgun (WGS) entry which is preliminary data.</text>
</comment>
<feature type="transmembrane region" description="Helical" evidence="5">
    <location>
        <begin position="17"/>
        <end position="42"/>
    </location>
</feature>
<dbReference type="EMBL" id="JARK01001339">
    <property type="protein sequence ID" value="EYC31918.1"/>
    <property type="molecule type" value="Genomic_DNA"/>
</dbReference>
<dbReference type="InterPro" id="IPR050307">
    <property type="entry name" value="Sterol_Desaturase_Related"/>
</dbReference>
<protein>
    <recommendedName>
        <fullName evidence="6">Fatty acid hydroxylase domain-containing protein</fullName>
    </recommendedName>
</protein>
<keyword evidence="3 5" id="KW-1133">Transmembrane helix</keyword>
<dbReference type="GO" id="GO:0005506">
    <property type="term" value="F:iron ion binding"/>
    <property type="evidence" value="ECO:0007669"/>
    <property type="project" value="InterPro"/>
</dbReference>
<evidence type="ECO:0000256" key="5">
    <source>
        <dbReference type="SAM" id="Phobius"/>
    </source>
</evidence>
<evidence type="ECO:0000259" key="6">
    <source>
        <dbReference type="Pfam" id="PF04116"/>
    </source>
</evidence>
<proteinExistence type="predicted"/>
<gene>
    <name evidence="7" type="primary">Acey_s0003.g1306</name>
    <name evidence="7" type="synonym">Acey-F49E12.9</name>
    <name evidence="7" type="ORF">Y032_0003g1306</name>
</gene>
<feature type="domain" description="Fatty acid hydroxylase" evidence="6">
    <location>
        <begin position="123"/>
        <end position="229"/>
    </location>
</feature>
<dbReference type="GO" id="GO:0016491">
    <property type="term" value="F:oxidoreductase activity"/>
    <property type="evidence" value="ECO:0007669"/>
    <property type="project" value="InterPro"/>
</dbReference>
<comment type="subcellular location">
    <subcellularLocation>
        <location evidence="1">Membrane</location>
    </subcellularLocation>
</comment>
<dbReference type="GO" id="GO:0008610">
    <property type="term" value="P:lipid biosynthetic process"/>
    <property type="evidence" value="ECO:0007669"/>
    <property type="project" value="InterPro"/>
</dbReference>
<evidence type="ECO:0000256" key="1">
    <source>
        <dbReference type="ARBA" id="ARBA00004370"/>
    </source>
</evidence>
<dbReference type="PANTHER" id="PTHR11863">
    <property type="entry name" value="STEROL DESATURASE"/>
    <property type="match status" value="1"/>
</dbReference>
<name>A0A016VYS3_9BILA</name>
<evidence type="ECO:0000256" key="3">
    <source>
        <dbReference type="ARBA" id="ARBA00022989"/>
    </source>
</evidence>
<feature type="transmembrane region" description="Helical" evidence="5">
    <location>
        <begin position="113"/>
        <end position="136"/>
    </location>
</feature>
<organism evidence="7 8">
    <name type="scientific">Ancylostoma ceylanicum</name>
    <dbReference type="NCBI Taxonomy" id="53326"/>
    <lineage>
        <taxon>Eukaryota</taxon>
        <taxon>Metazoa</taxon>
        <taxon>Ecdysozoa</taxon>
        <taxon>Nematoda</taxon>
        <taxon>Chromadorea</taxon>
        <taxon>Rhabditida</taxon>
        <taxon>Rhabditina</taxon>
        <taxon>Rhabditomorpha</taxon>
        <taxon>Strongyloidea</taxon>
        <taxon>Ancylostomatidae</taxon>
        <taxon>Ancylostomatinae</taxon>
        <taxon>Ancylostoma</taxon>
    </lineage>
</organism>